<sequence>MSYQLPLSERIRIQFEILCENCADCFSALSGSYKRPMFFLASCALFFTLRSARRSIKKAKMGGVLGGYGSGGYSSTAGYGSSLYSGSSSSLTGGSSLYGGYDAGSSTGRTHGGFVDIVWGERSVSLHEYGIWIVHG</sequence>
<organism evidence="1 2">
    <name type="scientific">Cyclotella cryptica</name>
    <dbReference type="NCBI Taxonomy" id="29204"/>
    <lineage>
        <taxon>Eukaryota</taxon>
        <taxon>Sar</taxon>
        <taxon>Stramenopiles</taxon>
        <taxon>Ochrophyta</taxon>
        <taxon>Bacillariophyta</taxon>
        <taxon>Coscinodiscophyceae</taxon>
        <taxon>Thalassiosirophycidae</taxon>
        <taxon>Stephanodiscales</taxon>
        <taxon>Stephanodiscaceae</taxon>
        <taxon>Cyclotella</taxon>
    </lineage>
</organism>
<reference evidence="1 2" key="1">
    <citation type="journal article" date="2020" name="G3 (Bethesda)">
        <title>Improved Reference Genome for Cyclotella cryptica CCMP332, a Model for Cell Wall Morphogenesis, Salinity Adaptation, and Lipid Production in Diatoms (Bacillariophyta).</title>
        <authorList>
            <person name="Roberts W.R."/>
            <person name="Downey K.M."/>
            <person name="Ruck E.C."/>
            <person name="Traller J.C."/>
            <person name="Alverson A.J."/>
        </authorList>
    </citation>
    <scope>NUCLEOTIDE SEQUENCE [LARGE SCALE GENOMIC DNA]</scope>
    <source>
        <strain evidence="1 2">CCMP332</strain>
    </source>
</reference>
<evidence type="ECO:0000313" key="2">
    <source>
        <dbReference type="Proteomes" id="UP001516023"/>
    </source>
</evidence>
<protein>
    <submittedName>
        <fullName evidence="1">Uncharacterized protein</fullName>
    </submittedName>
</protein>
<name>A0ABD3NRS6_9STRA</name>
<dbReference type="Proteomes" id="UP001516023">
    <property type="component" value="Unassembled WGS sequence"/>
</dbReference>
<proteinExistence type="predicted"/>
<gene>
    <name evidence="1" type="ORF">HJC23_004397</name>
</gene>
<dbReference type="EMBL" id="JABMIG020000434">
    <property type="protein sequence ID" value="KAL3778457.1"/>
    <property type="molecule type" value="Genomic_DNA"/>
</dbReference>
<dbReference type="AlphaFoldDB" id="A0ABD3NRS6"/>
<comment type="caution">
    <text evidence="1">The sequence shown here is derived from an EMBL/GenBank/DDBJ whole genome shotgun (WGS) entry which is preliminary data.</text>
</comment>
<accession>A0ABD3NRS6</accession>
<keyword evidence="2" id="KW-1185">Reference proteome</keyword>
<evidence type="ECO:0000313" key="1">
    <source>
        <dbReference type="EMBL" id="KAL3778457.1"/>
    </source>
</evidence>